<sequence>MAAESPQAKPPPDERPPRHYPLDVVDSIAIGDLRNYEHRRITARDVLIHRLMSDLMRPSQYTAPHYLWPWYFPAVTWDRSTVNPKVYPHAFEGPFNDYPSKLAADYCVLEGLTFLSPEPNKVHPYYPGTYLSPIGQHRVMHLVARSYLENDDPALREWLSRARPPRIPPNTLSEPLQAGDVLLHMDRKKQQKKYRKRLEFHRMGSQKYISENHADHLHSVQLAIARNDKHSLYDGGTSKEWCRRYLDKECEGIHGPRRGMNDTHWTINSGIAVAPCLPTWPERLPHHPWIMTVVAFKIKGQTARFGCPWNQFSNPGPRHSCHISNRLPRRRCRSEPRWGAWGGLTSARFPQRATLKQNEAPQRIELVFPTMTIAELDRRSRRRSLSRRNIEDMFIPRERLEYRSPNPEAAWKPVCENCKDTRHKTVECWAPCGFCGAPGHYAVTEAWESIQQHDLDPEQFDLDAPGYIRPHYAPTCRLPAGSRCKCMPFPTFHTADRCSVPCRRDCGNKNPTGSFQHKNAMTCKSRCCMCGIRGHSGKECRLQKCRCGERHLGQDCRWKPTCRIKGCDRYLCGMHCQDCGSLERPFVGKRCWKCLGFAEPLESPDTKWSKRRQKKMSSQNDKAEKEEKEEAASDLFRSAATATIATTVTREEEKTAQYQYQPQQQQQQAHSIFGDPRASGTYHRVK</sequence>
<gene>
    <name evidence="2" type="ORF">QBC38DRAFT_480074</name>
</gene>
<feature type="compositionally biased region" description="Low complexity" evidence="1">
    <location>
        <begin position="639"/>
        <end position="648"/>
    </location>
</feature>
<name>A0AAN7BNI7_9PEZI</name>
<accession>A0AAN7BNI7</accession>
<evidence type="ECO:0000313" key="2">
    <source>
        <dbReference type="EMBL" id="KAK4226555.1"/>
    </source>
</evidence>
<dbReference type="EMBL" id="MU865345">
    <property type="protein sequence ID" value="KAK4226555.1"/>
    <property type="molecule type" value="Genomic_DNA"/>
</dbReference>
<protein>
    <submittedName>
        <fullName evidence="2">Uncharacterized protein</fullName>
    </submittedName>
</protein>
<dbReference type="Proteomes" id="UP001301958">
    <property type="component" value="Unassembled WGS sequence"/>
</dbReference>
<dbReference type="AlphaFoldDB" id="A0AAN7BNI7"/>
<organism evidence="2 3">
    <name type="scientific">Podospora fimiseda</name>
    <dbReference type="NCBI Taxonomy" id="252190"/>
    <lineage>
        <taxon>Eukaryota</taxon>
        <taxon>Fungi</taxon>
        <taxon>Dikarya</taxon>
        <taxon>Ascomycota</taxon>
        <taxon>Pezizomycotina</taxon>
        <taxon>Sordariomycetes</taxon>
        <taxon>Sordariomycetidae</taxon>
        <taxon>Sordariales</taxon>
        <taxon>Podosporaceae</taxon>
        <taxon>Podospora</taxon>
    </lineage>
</organism>
<proteinExistence type="predicted"/>
<feature type="region of interest" description="Disordered" evidence="1">
    <location>
        <begin position="603"/>
        <end position="686"/>
    </location>
</feature>
<feature type="compositionally biased region" description="Low complexity" evidence="1">
    <location>
        <begin position="657"/>
        <end position="668"/>
    </location>
</feature>
<evidence type="ECO:0000256" key="1">
    <source>
        <dbReference type="SAM" id="MobiDB-lite"/>
    </source>
</evidence>
<evidence type="ECO:0000313" key="3">
    <source>
        <dbReference type="Proteomes" id="UP001301958"/>
    </source>
</evidence>
<reference evidence="2" key="2">
    <citation type="submission" date="2023-05" db="EMBL/GenBank/DDBJ databases">
        <authorList>
            <consortium name="Lawrence Berkeley National Laboratory"/>
            <person name="Steindorff A."/>
            <person name="Hensen N."/>
            <person name="Bonometti L."/>
            <person name="Westerberg I."/>
            <person name="Brannstrom I.O."/>
            <person name="Guillou S."/>
            <person name="Cros-Aarteil S."/>
            <person name="Calhoun S."/>
            <person name="Haridas S."/>
            <person name="Kuo A."/>
            <person name="Mondo S."/>
            <person name="Pangilinan J."/>
            <person name="Riley R."/>
            <person name="Labutti K."/>
            <person name="Andreopoulos B."/>
            <person name="Lipzen A."/>
            <person name="Chen C."/>
            <person name="Yanf M."/>
            <person name="Daum C."/>
            <person name="Ng V."/>
            <person name="Clum A."/>
            <person name="Ohm R."/>
            <person name="Martin F."/>
            <person name="Silar P."/>
            <person name="Natvig D."/>
            <person name="Lalanne C."/>
            <person name="Gautier V."/>
            <person name="Ament-Velasquez S.L."/>
            <person name="Kruys A."/>
            <person name="Hutchinson M.I."/>
            <person name="Powell A.J."/>
            <person name="Barry K."/>
            <person name="Miller A.N."/>
            <person name="Grigoriev I.V."/>
            <person name="Debuchy R."/>
            <person name="Gladieux P."/>
            <person name="Thoren M.H."/>
            <person name="Johannesson H."/>
        </authorList>
    </citation>
    <scope>NUCLEOTIDE SEQUENCE</scope>
    <source>
        <strain evidence="2">CBS 990.96</strain>
    </source>
</reference>
<feature type="compositionally biased region" description="Basic and acidic residues" evidence="1">
    <location>
        <begin position="621"/>
        <end position="631"/>
    </location>
</feature>
<reference evidence="2" key="1">
    <citation type="journal article" date="2023" name="Mol. Phylogenet. Evol.">
        <title>Genome-scale phylogeny and comparative genomics of the fungal order Sordariales.</title>
        <authorList>
            <person name="Hensen N."/>
            <person name="Bonometti L."/>
            <person name="Westerberg I."/>
            <person name="Brannstrom I.O."/>
            <person name="Guillou S."/>
            <person name="Cros-Aarteil S."/>
            <person name="Calhoun S."/>
            <person name="Haridas S."/>
            <person name="Kuo A."/>
            <person name="Mondo S."/>
            <person name="Pangilinan J."/>
            <person name="Riley R."/>
            <person name="LaButti K."/>
            <person name="Andreopoulos B."/>
            <person name="Lipzen A."/>
            <person name="Chen C."/>
            <person name="Yan M."/>
            <person name="Daum C."/>
            <person name="Ng V."/>
            <person name="Clum A."/>
            <person name="Steindorff A."/>
            <person name="Ohm R.A."/>
            <person name="Martin F."/>
            <person name="Silar P."/>
            <person name="Natvig D.O."/>
            <person name="Lalanne C."/>
            <person name="Gautier V."/>
            <person name="Ament-Velasquez S.L."/>
            <person name="Kruys A."/>
            <person name="Hutchinson M.I."/>
            <person name="Powell A.J."/>
            <person name="Barry K."/>
            <person name="Miller A.N."/>
            <person name="Grigoriev I.V."/>
            <person name="Debuchy R."/>
            <person name="Gladieux P."/>
            <person name="Hiltunen Thoren M."/>
            <person name="Johannesson H."/>
        </authorList>
    </citation>
    <scope>NUCLEOTIDE SEQUENCE</scope>
    <source>
        <strain evidence="2">CBS 990.96</strain>
    </source>
</reference>
<keyword evidence="3" id="KW-1185">Reference proteome</keyword>
<comment type="caution">
    <text evidence="2">The sequence shown here is derived from an EMBL/GenBank/DDBJ whole genome shotgun (WGS) entry which is preliminary data.</text>
</comment>
<feature type="compositionally biased region" description="Basic and acidic residues" evidence="1">
    <location>
        <begin position="11"/>
        <end position="20"/>
    </location>
</feature>
<feature type="region of interest" description="Disordered" evidence="1">
    <location>
        <begin position="1"/>
        <end position="20"/>
    </location>
</feature>